<proteinExistence type="predicted"/>
<dbReference type="Proteomes" id="UP000235145">
    <property type="component" value="Unassembled WGS sequence"/>
</dbReference>
<dbReference type="AlphaFoldDB" id="A0A9R1WRK8"/>
<feature type="signal peptide" evidence="1">
    <location>
        <begin position="1"/>
        <end position="18"/>
    </location>
</feature>
<protein>
    <recommendedName>
        <fullName evidence="4">Secreted protein</fullName>
    </recommendedName>
</protein>
<sequence length="84" mass="8773">MLTTTIVTPLVVIEPVSGAPVVPASNTIVVEALISSADYIALDTPSEATPFTLVSLVSSLPSFLHPYTSTNFTNKPALGKITDE</sequence>
<organism evidence="2 3">
    <name type="scientific">Lactuca sativa</name>
    <name type="common">Garden lettuce</name>
    <dbReference type="NCBI Taxonomy" id="4236"/>
    <lineage>
        <taxon>Eukaryota</taxon>
        <taxon>Viridiplantae</taxon>
        <taxon>Streptophyta</taxon>
        <taxon>Embryophyta</taxon>
        <taxon>Tracheophyta</taxon>
        <taxon>Spermatophyta</taxon>
        <taxon>Magnoliopsida</taxon>
        <taxon>eudicotyledons</taxon>
        <taxon>Gunneridae</taxon>
        <taxon>Pentapetalae</taxon>
        <taxon>asterids</taxon>
        <taxon>campanulids</taxon>
        <taxon>Asterales</taxon>
        <taxon>Asteraceae</taxon>
        <taxon>Cichorioideae</taxon>
        <taxon>Cichorieae</taxon>
        <taxon>Lactucinae</taxon>
        <taxon>Lactuca</taxon>
    </lineage>
</organism>
<feature type="chain" id="PRO_5040145314" description="Secreted protein" evidence="1">
    <location>
        <begin position="19"/>
        <end position="84"/>
    </location>
</feature>
<keyword evidence="1" id="KW-0732">Signal</keyword>
<evidence type="ECO:0000256" key="1">
    <source>
        <dbReference type="SAM" id="SignalP"/>
    </source>
</evidence>
<gene>
    <name evidence="2" type="ORF">LSAT_V11C900478040</name>
</gene>
<dbReference type="EMBL" id="NBSK02000009">
    <property type="protein sequence ID" value="KAJ0184869.1"/>
    <property type="molecule type" value="Genomic_DNA"/>
</dbReference>
<evidence type="ECO:0008006" key="4">
    <source>
        <dbReference type="Google" id="ProtNLM"/>
    </source>
</evidence>
<name>A0A9R1WRK8_LACSA</name>
<comment type="caution">
    <text evidence="2">The sequence shown here is derived from an EMBL/GenBank/DDBJ whole genome shotgun (WGS) entry which is preliminary data.</text>
</comment>
<evidence type="ECO:0000313" key="2">
    <source>
        <dbReference type="EMBL" id="KAJ0184869.1"/>
    </source>
</evidence>
<reference evidence="2 3" key="1">
    <citation type="journal article" date="2017" name="Nat. Commun.">
        <title>Genome assembly with in vitro proximity ligation data and whole-genome triplication in lettuce.</title>
        <authorList>
            <person name="Reyes-Chin-Wo S."/>
            <person name="Wang Z."/>
            <person name="Yang X."/>
            <person name="Kozik A."/>
            <person name="Arikit S."/>
            <person name="Song C."/>
            <person name="Xia L."/>
            <person name="Froenicke L."/>
            <person name="Lavelle D.O."/>
            <person name="Truco M.J."/>
            <person name="Xia R."/>
            <person name="Zhu S."/>
            <person name="Xu C."/>
            <person name="Xu H."/>
            <person name="Xu X."/>
            <person name="Cox K."/>
            <person name="Korf I."/>
            <person name="Meyers B.C."/>
            <person name="Michelmore R.W."/>
        </authorList>
    </citation>
    <scope>NUCLEOTIDE SEQUENCE [LARGE SCALE GENOMIC DNA]</scope>
    <source>
        <strain evidence="3">cv. Salinas</strain>
        <tissue evidence="2">Seedlings</tissue>
    </source>
</reference>
<evidence type="ECO:0000313" key="3">
    <source>
        <dbReference type="Proteomes" id="UP000235145"/>
    </source>
</evidence>
<keyword evidence="3" id="KW-1185">Reference proteome</keyword>
<accession>A0A9R1WRK8</accession>